<dbReference type="InterPro" id="IPR008265">
    <property type="entry name" value="Lipase_GDSL_AS"/>
</dbReference>
<evidence type="ECO:0000313" key="3">
    <source>
        <dbReference type="EMBL" id="NHC16500.1"/>
    </source>
</evidence>
<dbReference type="CDD" id="cd01830">
    <property type="entry name" value="XynE_like"/>
    <property type="match status" value="1"/>
</dbReference>
<dbReference type="EMBL" id="JAANNP010000188">
    <property type="protein sequence ID" value="NHC16500.1"/>
    <property type="molecule type" value="Genomic_DNA"/>
</dbReference>
<keyword evidence="4" id="KW-1185">Reference proteome</keyword>
<comment type="caution">
    <text evidence="3">The sequence shown here is derived from an EMBL/GenBank/DDBJ whole genome shotgun (WGS) entry which is preliminary data.</text>
</comment>
<feature type="domain" description="SGNH hydrolase-type esterase" evidence="2">
    <location>
        <begin position="217"/>
        <end position="409"/>
    </location>
</feature>
<evidence type="ECO:0000313" key="4">
    <source>
        <dbReference type="Proteomes" id="UP000800981"/>
    </source>
</evidence>
<dbReference type="GO" id="GO:0016787">
    <property type="term" value="F:hydrolase activity"/>
    <property type="evidence" value="ECO:0007669"/>
    <property type="project" value="UniProtKB-KW"/>
</dbReference>
<protein>
    <submittedName>
        <fullName evidence="3">SGNH/GDSL hydrolase family protein</fullName>
    </submittedName>
</protein>
<dbReference type="Gene3D" id="3.40.50.1110">
    <property type="entry name" value="SGNH hydrolase"/>
    <property type="match status" value="1"/>
</dbReference>
<dbReference type="InterPro" id="IPR053140">
    <property type="entry name" value="GDSL_Rv0518-like"/>
</dbReference>
<organism evidence="3 4">
    <name type="scientific">Motilibacter deserti</name>
    <dbReference type="NCBI Taxonomy" id="2714956"/>
    <lineage>
        <taxon>Bacteria</taxon>
        <taxon>Bacillati</taxon>
        <taxon>Actinomycetota</taxon>
        <taxon>Actinomycetes</taxon>
        <taxon>Motilibacterales</taxon>
        <taxon>Motilibacteraceae</taxon>
        <taxon>Motilibacter</taxon>
    </lineage>
</organism>
<keyword evidence="1" id="KW-0732">Signal</keyword>
<feature type="chain" id="PRO_5046953961" evidence="1">
    <location>
        <begin position="24"/>
        <end position="484"/>
    </location>
</feature>
<reference evidence="3 4" key="1">
    <citation type="submission" date="2020-03" db="EMBL/GenBank/DDBJ databases">
        <title>Two novel Motilibacter sp.</title>
        <authorList>
            <person name="Liu S."/>
        </authorList>
    </citation>
    <scope>NUCLEOTIDE SEQUENCE [LARGE SCALE GENOMIC DNA]</scope>
    <source>
        <strain evidence="3 4">E257</strain>
    </source>
</reference>
<dbReference type="Proteomes" id="UP000800981">
    <property type="component" value="Unassembled WGS sequence"/>
</dbReference>
<dbReference type="InterPro" id="IPR036514">
    <property type="entry name" value="SGNH_hydro_sf"/>
</dbReference>
<dbReference type="RefSeq" id="WP_166284931.1">
    <property type="nucleotide sequence ID" value="NZ_JAANNP010000188.1"/>
</dbReference>
<keyword evidence="3" id="KW-0378">Hydrolase</keyword>
<dbReference type="PANTHER" id="PTHR43784:SF2">
    <property type="entry name" value="GDSL-LIKE LIPASE_ACYLHYDROLASE, PUTATIVE (AFU_ORTHOLOGUE AFUA_2G00820)-RELATED"/>
    <property type="match status" value="1"/>
</dbReference>
<feature type="non-terminal residue" evidence="3">
    <location>
        <position position="484"/>
    </location>
</feature>
<feature type="signal peptide" evidence="1">
    <location>
        <begin position="1"/>
        <end position="23"/>
    </location>
</feature>
<accession>A0ABX0H3G2</accession>
<evidence type="ECO:0000256" key="1">
    <source>
        <dbReference type="SAM" id="SignalP"/>
    </source>
</evidence>
<sequence>MRRTRTRVALAVATAATTLGALAAPSTTARAAAADDRTWVAAWTANATAISDTSPACPGTSGVSNRTIRNIVFTSAGGDRVRVRVTNAFGTQPLRLAAATIAVAQSSTSAAVVPGTTRALTFSGSPSTTIPTGADLRSDPVALPVSALQTLAVSLYFAEPTGPTTVHRFPYQRSYSAAGDVTANESAGAFTQNLSCWLFVDAVDAEAAGPVDGAVIALGDSITDGGNTTSNTNRRWTNELARRVVAQGAPALSVVNAGLVGNQVTLDRVPVTFGMSALHRLDRDVLSHSGVRLLIVFEGINDIGTREADAARVIAGYREIIARAHANGVKVIGATLTPSGGATRQFPTYASPETEADWRAVNTWIRTSGAFDTVFDFAAALASPQNDWIMAPAYDSGDGLHPGDAGMRAIADSVDLGVLRELLDPATWLDELHATLDGLEDAGSVPPHVAASLRDRLDRAERLAVGGHEKAPMGYLQQFAARAR</sequence>
<name>A0ABX0H3G2_9ACTN</name>
<dbReference type="InterPro" id="IPR013830">
    <property type="entry name" value="SGNH_hydro"/>
</dbReference>
<evidence type="ECO:0000259" key="2">
    <source>
        <dbReference type="Pfam" id="PF13472"/>
    </source>
</evidence>
<gene>
    <name evidence="3" type="ORF">G9H71_22185</name>
</gene>
<proteinExistence type="predicted"/>
<dbReference type="PROSITE" id="PS01098">
    <property type="entry name" value="LIPASE_GDSL_SER"/>
    <property type="match status" value="1"/>
</dbReference>
<dbReference type="Pfam" id="PF13472">
    <property type="entry name" value="Lipase_GDSL_2"/>
    <property type="match status" value="1"/>
</dbReference>
<dbReference type="SUPFAM" id="SSF52266">
    <property type="entry name" value="SGNH hydrolase"/>
    <property type="match status" value="1"/>
</dbReference>
<dbReference type="PANTHER" id="PTHR43784">
    <property type="entry name" value="GDSL-LIKE LIPASE/ACYLHYDROLASE, PUTATIVE (AFU_ORTHOLOGUE AFUA_2G00820)-RELATED"/>
    <property type="match status" value="1"/>
</dbReference>